<dbReference type="NCBIfam" id="TIGR03696">
    <property type="entry name" value="Rhs_assc_core"/>
    <property type="match status" value="1"/>
</dbReference>
<comment type="caution">
    <text evidence="3">The sequence shown here is derived from an EMBL/GenBank/DDBJ whole genome shotgun (WGS) entry which is preliminary data.</text>
</comment>
<keyword evidence="1" id="KW-0677">Repeat</keyword>
<organism evidence="3 4">
    <name type="scientific">Haloferula luteola</name>
    <dbReference type="NCBI Taxonomy" id="595692"/>
    <lineage>
        <taxon>Bacteria</taxon>
        <taxon>Pseudomonadati</taxon>
        <taxon>Verrucomicrobiota</taxon>
        <taxon>Verrucomicrobiia</taxon>
        <taxon>Verrucomicrobiales</taxon>
        <taxon>Verrucomicrobiaceae</taxon>
        <taxon>Haloferula</taxon>
    </lineage>
</organism>
<dbReference type="Pfam" id="PF25023">
    <property type="entry name" value="TEN_YD-shell"/>
    <property type="match status" value="1"/>
</dbReference>
<sequence>MQRTVSDGKLRRPAYDGNGNITAWALKGSGGTANPNMEQLRTEYDAFGNIVVSEGTLNSEFGFSTKIRDPYTGLSYYGYRYYDPVTGRWPSRDPIGERGGINLYGFVGNNAISLLDEYGLEYSEINCRNVSLDFGFSAYDVVGGSGNVSLHGEKCDCCDQETGETEKFGQFDVSVSAVATVGLGIGGKVTIAGYVVGAEVQGPQIELVNISVHYKKECGEDAKTTVDMVKAFDLKLSGTIGEGVGITVNGSARVWGGFRVEFQDRKYTSYFVYGNEASLTATVHFGLASTTFTLAEADPNESKKEINSGSF</sequence>
<keyword evidence="4" id="KW-1185">Reference proteome</keyword>
<evidence type="ECO:0000259" key="2">
    <source>
        <dbReference type="Pfam" id="PF25023"/>
    </source>
</evidence>
<dbReference type="PANTHER" id="PTHR32305">
    <property type="match status" value="1"/>
</dbReference>
<evidence type="ECO:0000313" key="4">
    <source>
        <dbReference type="Proteomes" id="UP000557717"/>
    </source>
</evidence>
<protein>
    <submittedName>
        <fullName evidence="3">RHS repeat-associated protein</fullName>
    </submittedName>
</protein>
<dbReference type="InterPro" id="IPR050708">
    <property type="entry name" value="T6SS_VgrG/RHS"/>
</dbReference>
<dbReference type="Proteomes" id="UP000557717">
    <property type="component" value="Unassembled WGS sequence"/>
</dbReference>
<dbReference type="PANTHER" id="PTHR32305:SF15">
    <property type="entry name" value="PROTEIN RHSA-RELATED"/>
    <property type="match status" value="1"/>
</dbReference>
<evidence type="ECO:0000313" key="3">
    <source>
        <dbReference type="EMBL" id="MBB5354011.1"/>
    </source>
</evidence>
<dbReference type="EMBL" id="JACHFD010000068">
    <property type="protein sequence ID" value="MBB5354011.1"/>
    <property type="molecule type" value="Genomic_DNA"/>
</dbReference>
<reference evidence="3 4" key="1">
    <citation type="submission" date="2020-08" db="EMBL/GenBank/DDBJ databases">
        <title>Genomic Encyclopedia of Type Strains, Phase IV (KMG-IV): sequencing the most valuable type-strain genomes for metagenomic binning, comparative biology and taxonomic classification.</title>
        <authorList>
            <person name="Goeker M."/>
        </authorList>
    </citation>
    <scope>NUCLEOTIDE SEQUENCE [LARGE SCALE GENOMIC DNA]</scope>
    <source>
        <strain evidence="3 4">YC6886</strain>
    </source>
</reference>
<feature type="domain" description="Teneurin-like YD-shell" evidence="2">
    <location>
        <begin position="41"/>
        <end position="93"/>
    </location>
</feature>
<accession>A0A840VN23</accession>
<gene>
    <name evidence="3" type="ORF">HNR46_004283</name>
</gene>
<dbReference type="AlphaFoldDB" id="A0A840VN23"/>
<dbReference type="Gene3D" id="2.180.10.10">
    <property type="entry name" value="RHS repeat-associated core"/>
    <property type="match status" value="1"/>
</dbReference>
<name>A0A840VN23_9BACT</name>
<dbReference type="InterPro" id="IPR056823">
    <property type="entry name" value="TEN-like_YD-shell"/>
</dbReference>
<dbReference type="InterPro" id="IPR022385">
    <property type="entry name" value="Rhs_assc_core"/>
</dbReference>
<proteinExistence type="predicted"/>
<evidence type="ECO:0000256" key="1">
    <source>
        <dbReference type="ARBA" id="ARBA00022737"/>
    </source>
</evidence>